<gene>
    <name evidence="12" type="ORF">UFOPK3522_00978</name>
    <name evidence="13" type="ORF">UFOPK4175_00350</name>
</gene>
<keyword evidence="7" id="KW-0378">Hydrolase</keyword>
<name>A0A6J5ZT26_9ZZZZ</name>
<evidence type="ECO:0000256" key="8">
    <source>
        <dbReference type="ARBA" id="ARBA00022989"/>
    </source>
</evidence>
<keyword evidence="5" id="KW-1003">Cell membrane</keyword>
<keyword evidence="6" id="KW-0812">Transmembrane</keyword>
<proteinExistence type="inferred from homology"/>
<keyword evidence="8" id="KW-1133">Transmembrane helix</keyword>
<organism evidence="12">
    <name type="scientific">freshwater metagenome</name>
    <dbReference type="NCBI Taxonomy" id="449393"/>
    <lineage>
        <taxon>unclassified sequences</taxon>
        <taxon>metagenomes</taxon>
        <taxon>ecological metagenomes</taxon>
    </lineage>
</organism>
<sequence length="272" mass="28078">MPRPVEQSLPLRHALALGLLHGPAELLPISSSGHTTLVPWLLGWPYPELDPALRKSFEVALHAGTAVGLLIALRSEVGDAAAGMDRRRAMLIAGSFIPPAIVGYTLEGPIEKRLGTPASIAAGLLAGSAVMALADHLGPQLREREDAGFLDALLLGAAQASALMPGTSRGGMTLSAMRARGFTRPAASALSRHVALPVILGASALKGARLAQQGLPPGAGSRLALGAVAAAASTLLAARLVPVERVGPLIPYAAYRSTLAAITLRRLRRSRI</sequence>
<evidence type="ECO:0000256" key="4">
    <source>
        <dbReference type="ARBA" id="ARBA00021581"/>
    </source>
</evidence>
<evidence type="ECO:0000256" key="10">
    <source>
        <dbReference type="ARBA" id="ARBA00032707"/>
    </source>
</evidence>
<evidence type="ECO:0000256" key="6">
    <source>
        <dbReference type="ARBA" id="ARBA00022692"/>
    </source>
</evidence>
<accession>A0A6J5ZT26</accession>
<dbReference type="PANTHER" id="PTHR30622">
    <property type="entry name" value="UNDECAPRENYL-DIPHOSPHATASE"/>
    <property type="match status" value="1"/>
</dbReference>
<evidence type="ECO:0000256" key="7">
    <source>
        <dbReference type="ARBA" id="ARBA00022801"/>
    </source>
</evidence>
<evidence type="ECO:0000256" key="9">
    <source>
        <dbReference type="ARBA" id="ARBA00023136"/>
    </source>
</evidence>
<dbReference type="GO" id="GO:0050380">
    <property type="term" value="F:undecaprenyl-diphosphatase activity"/>
    <property type="evidence" value="ECO:0007669"/>
    <property type="project" value="UniProtKB-EC"/>
</dbReference>
<evidence type="ECO:0000256" key="11">
    <source>
        <dbReference type="ARBA" id="ARBA00047594"/>
    </source>
</evidence>
<dbReference type="EMBL" id="CAESAO010000081">
    <property type="protein sequence ID" value="CAB4344638.1"/>
    <property type="molecule type" value="Genomic_DNA"/>
</dbReference>
<comment type="subcellular location">
    <subcellularLocation>
        <location evidence="1">Cell membrane</location>
        <topology evidence="1">Multi-pass membrane protein</topology>
    </subcellularLocation>
</comment>
<evidence type="ECO:0000313" key="13">
    <source>
        <dbReference type="EMBL" id="CAB5031272.1"/>
    </source>
</evidence>
<comment type="similarity">
    <text evidence="2">Belongs to the UppP family.</text>
</comment>
<evidence type="ECO:0000256" key="3">
    <source>
        <dbReference type="ARBA" id="ARBA00012374"/>
    </source>
</evidence>
<dbReference type="Pfam" id="PF02673">
    <property type="entry name" value="BacA"/>
    <property type="match status" value="1"/>
</dbReference>
<evidence type="ECO:0000256" key="1">
    <source>
        <dbReference type="ARBA" id="ARBA00004651"/>
    </source>
</evidence>
<evidence type="ECO:0000256" key="5">
    <source>
        <dbReference type="ARBA" id="ARBA00022475"/>
    </source>
</evidence>
<keyword evidence="9" id="KW-0472">Membrane</keyword>
<dbReference type="GO" id="GO:0005886">
    <property type="term" value="C:plasma membrane"/>
    <property type="evidence" value="ECO:0007669"/>
    <property type="project" value="UniProtKB-SubCell"/>
</dbReference>
<evidence type="ECO:0000313" key="12">
    <source>
        <dbReference type="EMBL" id="CAB4344638.1"/>
    </source>
</evidence>
<dbReference type="EMBL" id="CAFBPX010000042">
    <property type="protein sequence ID" value="CAB5031272.1"/>
    <property type="molecule type" value="Genomic_DNA"/>
</dbReference>
<comment type="catalytic activity">
    <reaction evidence="11">
        <text>di-trans,octa-cis-undecaprenyl diphosphate + H2O = di-trans,octa-cis-undecaprenyl phosphate + phosphate + H(+)</text>
        <dbReference type="Rhea" id="RHEA:28094"/>
        <dbReference type="ChEBI" id="CHEBI:15377"/>
        <dbReference type="ChEBI" id="CHEBI:15378"/>
        <dbReference type="ChEBI" id="CHEBI:43474"/>
        <dbReference type="ChEBI" id="CHEBI:58405"/>
        <dbReference type="ChEBI" id="CHEBI:60392"/>
        <dbReference type="EC" id="3.6.1.27"/>
    </reaction>
</comment>
<evidence type="ECO:0000256" key="2">
    <source>
        <dbReference type="ARBA" id="ARBA00010621"/>
    </source>
</evidence>
<dbReference type="AlphaFoldDB" id="A0A6J5ZT26"/>
<dbReference type="EC" id="3.6.1.27" evidence="3"/>
<dbReference type="PANTHER" id="PTHR30622:SF4">
    <property type="entry name" value="UNDECAPRENYL-DIPHOSPHATASE"/>
    <property type="match status" value="1"/>
</dbReference>
<reference evidence="12" key="1">
    <citation type="submission" date="2020-05" db="EMBL/GenBank/DDBJ databases">
        <authorList>
            <person name="Chiriac C."/>
            <person name="Salcher M."/>
            <person name="Ghai R."/>
            <person name="Kavagutti S V."/>
        </authorList>
    </citation>
    <scope>NUCLEOTIDE SEQUENCE</scope>
</reference>
<dbReference type="InterPro" id="IPR003824">
    <property type="entry name" value="UppP"/>
</dbReference>
<protein>
    <recommendedName>
        <fullName evidence="4">Undecaprenyl-diphosphatase</fullName>
        <ecNumber evidence="3">3.6.1.27</ecNumber>
    </recommendedName>
    <alternativeName>
        <fullName evidence="10">Undecaprenyl pyrophosphate phosphatase</fullName>
    </alternativeName>
</protein>